<comment type="caution">
    <text evidence="1">The sequence shown here is derived from an EMBL/GenBank/DDBJ whole genome shotgun (WGS) entry which is preliminary data.</text>
</comment>
<sequence>MGCAAAHITKMPSHPIQKRAPGLSGSFAPHSPYACRRATYVYRHPNTGKIFHDKFRKATTTVQLLSHKCNEPSTCLRESAKRGAKKHYSPPIYLMSVHHDCLHAPTLTTAQI</sequence>
<keyword evidence="2" id="KW-1185">Reference proteome</keyword>
<reference evidence="2" key="1">
    <citation type="submission" date="2011-07" db="EMBL/GenBank/DDBJ databases">
        <title>Divergent evolution of antigenic variation in African trypanosomes.</title>
        <authorList>
            <person name="Jackson A.P."/>
            <person name="Berry A."/>
            <person name="Allison H.C."/>
            <person name="Burton P."/>
            <person name="Anderson J."/>
            <person name="Aslett M."/>
            <person name="Brown R."/>
            <person name="Corton N."/>
            <person name="Harris D."/>
            <person name="Hauser H."/>
            <person name="Gamble J."/>
            <person name="Gilderthorp R."/>
            <person name="McQuillan J."/>
            <person name="Quail M.A."/>
            <person name="Sanders M."/>
            <person name="Van Tonder A."/>
            <person name="Ginger M.L."/>
            <person name="Donelson J.E."/>
            <person name="Field M.C."/>
            <person name="Barry J.D."/>
            <person name="Berriman M."/>
            <person name="Hertz-Fowler C."/>
        </authorList>
    </citation>
    <scope>NUCLEOTIDE SEQUENCE [LARGE SCALE GENOMIC DNA]</scope>
    <source>
        <strain evidence="2">IL3000</strain>
    </source>
</reference>
<organism evidence="1 2">
    <name type="scientific">Trypanosoma congolense (strain IL3000)</name>
    <dbReference type="NCBI Taxonomy" id="1068625"/>
    <lineage>
        <taxon>Eukaryota</taxon>
        <taxon>Discoba</taxon>
        <taxon>Euglenozoa</taxon>
        <taxon>Kinetoplastea</taxon>
        <taxon>Metakinetoplastina</taxon>
        <taxon>Trypanosomatida</taxon>
        <taxon>Trypanosomatidae</taxon>
        <taxon>Trypanosoma</taxon>
        <taxon>Nannomonas</taxon>
    </lineage>
</organism>
<evidence type="ECO:0000313" key="1">
    <source>
        <dbReference type="EMBL" id="CCD11575.1"/>
    </source>
</evidence>
<gene>
    <name evidence="1" type="ORF">TCIL3000_0_25460</name>
</gene>
<protein>
    <submittedName>
        <fullName evidence="1">Uncharacterized protein</fullName>
    </submittedName>
</protein>
<dbReference type="Proteomes" id="UP000000702">
    <property type="component" value="Unassembled WGS sequence"/>
</dbReference>
<reference evidence="1 2" key="2">
    <citation type="journal article" date="2012" name="Proc. Natl. Acad. Sci. U.S.A.">
        <title>Antigenic diversity is generated by distinct evolutionary mechanisms in African trypanosome species.</title>
        <authorList>
            <person name="Jackson A.P."/>
            <person name="Berry A."/>
            <person name="Aslett M."/>
            <person name="Allison H.C."/>
            <person name="Burton P."/>
            <person name="Vavrova-Anderson J."/>
            <person name="Brown R."/>
            <person name="Browne H."/>
            <person name="Corton N."/>
            <person name="Hauser H."/>
            <person name="Gamble J."/>
            <person name="Gilderthorp R."/>
            <person name="Marcello L."/>
            <person name="McQuillan J."/>
            <person name="Otto T.D."/>
            <person name="Quail M.A."/>
            <person name="Sanders M.J."/>
            <person name="van Tonder A."/>
            <person name="Ginger M.L."/>
            <person name="Field M.C."/>
            <person name="Barry J.D."/>
            <person name="Hertz-Fowler C."/>
            <person name="Berriman M."/>
        </authorList>
    </citation>
    <scope>NUCLEOTIDE SEQUENCE [LARGE SCALE GENOMIC DNA]</scope>
    <source>
        <strain evidence="1 2">IL3000</strain>
    </source>
</reference>
<proteinExistence type="predicted"/>
<name>F9W367_TRYCI</name>
<dbReference type="AlphaFoldDB" id="F9W367"/>
<evidence type="ECO:0000313" key="2">
    <source>
        <dbReference type="Proteomes" id="UP000000702"/>
    </source>
</evidence>
<dbReference type="EMBL" id="CAEQ01000363">
    <property type="protein sequence ID" value="CCD11575.1"/>
    <property type="molecule type" value="Genomic_DNA"/>
</dbReference>
<accession>F9W367</accession>